<evidence type="ECO:0000256" key="1">
    <source>
        <dbReference type="SAM" id="Phobius"/>
    </source>
</evidence>
<feature type="transmembrane region" description="Helical" evidence="1">
    <location>
        <begin position="6"/>
        <end position="26"/>
    </location>
</feature>
<feature type="transmembrane region" description="Helical" evidence="1">
    <location>
        <begin position="69"/>
        <end position="87"/>
    </location>
</feature>
<accession>A0ABV5C0N9</accession>
<name>A0ABV5C0N9_9BACL</name>
<organism evidence="2 3">
    <name type="scientific">Paenibacillus medicaginis</name>
    <dbReference type="NCBI Taxonomy" id="1470560"/>
    <lineage>
        <taxon>Bacteria</taxon>
        <taxon>Bacillati</taxon>
        <taxon>Bacillota</taxon>
        <taxon>Bacilli</taxon>
        <taxon>Bacillales</taxon>
        <taxon>Paenibacillaceae</taxon>
        <taxon>Paenibacillus</taxon>
    </lineage>
</organism>
<keyword evidence="1" id="KW-0812">Transmembrane</keyword>
<evidence type="ECO:0008006" key="4">
    <source>
        <dbReference type="Google" id="ProtNLM"/>
    </source>
</evidence>
<comment type="caution">
    <text evidence="2">The sequence shown here is derived from an EMBL/GenBank/DDBJ whole genome shotgun (WGS) entry which is preliminary data.</text>
</comment>
<proteinExistence type="predicted"/>
<reference evidence="2 3" key="1">
    <citation type="submission" date="2024-09" db="EMBL/GenBank/DDBJ databases">
        <title>Paenibacillus zeirhizospherea sp. nov., isolated from surface of the maize (Zea mays) roots in a horticulture field, Hungary.</title>
        <authorList>
            <person name="Marton D."/>
            <person name="Farkas M."/>
            <person name="Bedics A."/>
            <person name="Toth E."/>
            <person name="Tancsics A."/>
            <person name="Boka K."/>
            <person name="Marati G."/>
            <person name="Kriszt B."/>
            <person name="Cserhati M."/>
        </authorList>
    </citation>
    <scope>NUCLEOTIDE SEQUENCE [LARGE SCALE GENOMIC DNA]</scope>
    <source>
        <strain evidence="2 3">JCM 18446</strain>
    </source>
</reference>
<feature type="transmembrane region" description="Helical" evidence="1">
    <location>
        <begin position="38"/>
        <end position="57"/>
    </location>
</feature>
<sequence>MEGGQLFSWDALGTMAGASLLVYFVVQYTKGLIDRFALWLPTDVYAVVVAWIVLTLAQLAMGASNALDWRIYVLALANAFLVAAAAGQMQHKALKPPGNNNNKGVDK</sequence>
<gene>
    <name evidence="2" type="ORF">ACE5LO_11870</name>
</gene>
<keyword evidence="3" id="KW-1185">Reference proteome</keyword>
<keyword evidence="1" id="KW-0472">Membrane</keyword>
<evidence type="ECO:0000313" key="2">
    <source>
        <dbReference type="EMBL" id="MFB5761088.1"/>
    </source>
</evidence>
<protein>
    <recommendedName>
        <fullName evidence="4">Holin</fullName>
    </recommendedName>
</protein>
<dbReference type="EMBL" id="JBHIRY010000009">
    <property type="protein sequence ID" value="MFB5761088.1"/>
    <property type="molecule type" value="Genomic_DNA"/>
</dbReference>
<evidence type="ECO:0000313" key="3">
    <source>
        <dbReference type="Proteomes" id="UP001580430"/>
    </source>
</evidence>
<dbReference type="RefSeq" id="WP_375520233.1">
    <property type="nucleotide sequence ID" value="NZ_JBHIRY010000009.1"/>
</dbReference>
<dbReference type="Proteomes" id="UP001580430">
    <property type="component" value="Unassembled WGS sequence"/>
</dbReference>
<keyword evidence="1" id="KW-1133">Transmembrane helix</keyword>